<evidence type="ECO:0000313" key="1">
    <source>
        <dbReference type="EMBL" id="KAF8786442.1"/>
    </source>
</evidence>
<sequence length="75" mass="8633">MKISDRVDFSPKGFLMPHQISTFFHLAKSLGKLSSPIKKLKTVPRNLLFDTRLRTEGNKYKTSSLDCPSNLHEER</sequence>
<gene>
    <name evidence="1" type="ORF">HNY73_008157</name>
</gene>
<dbReference type="Proteomes" id="UP000807504">
    <property type="component" value="Unassembled WGS sequence"/>
</dbReference>
<keyword evidence="2" id="KW-1185">Reference proteome</keyword>
<dbReference type="EMBL" id="JABXBU010000015">
    <property type="protein sequence ID" value="KAF8786442.1"/>
    <property type="molecule type" value="Genomic_DNA"/>
</dbReference>
<organism evidence="1 2">
    <name type="scientific">Argiope bruennichi</name>
    <name type="common">Wasp spider</name>
    <name type="synonym">Aranea bruennichi</name>
    <dbReference type="NCBI Taxonomy" id="94029"/>
    <lineage>
        <taxon>Eukaryota</taxon>
        <taxon>Metazoa</taxon>
        <taxon>Ecdysozoa</taxon>
        <taxon>Arthropoda</taxon>
        <taxon>Chelicerata</taxon>
        <taxon>Arachnida</taxon>
        <taxon>Araneae</taxon>
        <taxon>Araneomorphae</taxon>
        <taxon>Entelegynae</taxon>
        <taxon>Araneoidea</taxon>
        <taxon>Araneidae</taxon>
        <taxon>Argiope</taxon>
    </lineage>
</organism>
<reference evidence="1" key="2">
    <citation type="submission" date="2020-06" db="EMBL/GenBank/DDBJ databases">
        <authorList>
            <person name="Sheffer M."/>
        </authorList>
    </citation>
    <scope>NUCLEOTIDE SEQUENCE</scope>
</reference>
<name>A0A8T0F7S3_ARGBR</name>
<proteinExistence type="predicted"/>
<comment type="caution">
    <text evidence="1">The sequence shown here is derived from an EMBL/GenBank/DDBJ whole genome shotgun (WGS) entry which is preliminary data.</text>
</comment>
<protein>
    <submittedName>
        <fullName evidence="1">Uncharacterized protein</fullName>
    </submittedName>
</protein>
<reference evidence="1" key="1">
    <citation type="journal article" date="2020" name="bioRxiv">
        <title>Chromosome-level reference genome of the European wasp spider Argiope bruennichi: a resource for studies on range expansion and evolutionary adaptation.</title>
        <authorList>
            <person name="Sheffer M.M."/>
            <person name="Hoppe A."/>
            <person name="Krehenwinkel H."/>
            <person name="Uhl G."/>
            <person name="Kuss A.W."/>
            <person name="Jensen L."/>
            <person name="Jensen C."/>
            <person name="Gillespie R.G."/>
            <person name="Hoff K.J."/>
            <person name="Prost S."/>
        </authorList>
    </citation>
    <scope>NUCLEOTIDE SEQUENCE</scope>
</reference>
<dbReference type="AlphaFoldDB" id="A0A8T0F7S3"/>
<evidence type="ECO:0000313" key="2">
    <source>
        <dbReference type="Proteomes" id="UP000807504"/>
    </source>
</evidence>
<accession>A0A8T0F7S3</accession>